<keyword evidence="6 10" id="KW-0630">Potassium</keyword>
<accession>A0AAV6WXN3</accession>
<evidence type="ECO:0000313" key="15">
    <source>
        <dbReference type="Proteomes" id="UP000826271"/>
    </source>
</evidence>
<feature type="transmembrane region" description="Helical" evidence="10">
    <location>
        <begin position="299"/>
        <end position="319"/>
    </location>
</feature>
<comment type="similarity">
    <text evidence="2 10">Belongs to the HAK/KUP transporter (TC 2.A.72.3) family.</text>
</comment>
<sequence>MSSKERNGNGYTPDVESDKPRHHRHGLSKPGQWMIVLNLALQSIGVVYGDIGTSPLYVFASTFSNGVQHNDDILGVLSLILYTLTLIPLIKYVFVVLRANDKGHGGTFALYSLICRHAKVGLIPQEGDEDVSSSDRASKLKSKLENSKFVKFGLLLATMFGTSMVIGDGVLTPCISVLSAVGGLKEATSIMNEDRIVWASVAILIVLFMVQRLGTNKVGYLFAPIIGAWFLLIAGIGVYNLIKYDPTVLKAVNPKYIIDYFKRNKDQAWMSLGGVVLAITGAEALFADVGHFSVRSIQLSMCVVTYPALVLAYIGQASFLRKNNNLVSDTFYKSLPGPMFWPMFVLAVLASIIASQAMISGTFSVIQQSLSHGCFPRVKLVHTSTKHEGQIYIPEVNYLLMVACVFVTLGFRTTEKIGNAYGIAIVFVMTLTSVFLVLIMIIIWRTHIVLVLAYVMIIGTVELFYLSSVLYKFNQGGYLPLAISTVLVTIMCVWNNVHRKKYFFELDHMILPEQVQEIIKETNTQRVPGLAIFYSDLVNGIAPIFRPYLENVRALHSVVVFVSLKSLPISKVPKEERFFFGRVQPENLLAFICIVHYGFMDADDEQEPFETLLIQRLKEFLRKDHHLSSTLMRNGTNLVLGTSESIEVEAQVGNDDNIVEEVDIPSHNEDETDDEEENIQAGNLDDNDEQEGVQIDNADQIVEEEASTDEDKVETHMDILDKAVECGVIHLVGEHKVVAKIGSNLGKRL</sequence>
<keyword evidence="3" id="KW-0813">Transport</keyword>
<evidence type="ECO:0000256" key="1">
    <source>
        <dbReference type="ARBA" id="ARBA00004651"/>
    </source>
</evidence>
<keyword evidence="9 10" id="KW-0472">Membrane</keyword>
<feature type="transmembrane region" description="Helical" evidence="10">
    <location>
        <begin position="33"/>
        <end position="53"/>
    </location>
</feature>
<dbReference type="Pfam" id="PF22776">
    <property type="entry name" value="K_trans_C"/>
    <property type="match status" value="1"/>
</dbReference>
<feature type="region of interest" description="Disordered" evidence="11">
    <location>
        <begin position="666"/>
        <end position="692"/>
    </location>
</feature>
<evidence type="ECO:0000256" key="11">
    <source>
        <dbReference type="SAM" id="MobiDB-lite"/>
    </source>
</evidence>
<dbReference type="Pfam" id="PF02705">
    <property type="entry name" value="K_trans"/>
    <property type="match status" value="1"/>
</dbReference>
<dbReference type="GO" id="GO:0005886">
    <property type="term" value="C:plasma membrane"/>
    <property type="evidence" value="ECO:0007669"/>
    <property type="project" value="UniProtKB-SubCell"/>
</dbReference>
<dbReference type="InterPro" id="IPR003855">
    <property type="entry name" value="K+_transporter"/>
</dbReference>
<feature type="transmembrane region" description="Helical" evidence="10">
    <location>
        <begin position="420"/>
        <end position="444"/>
    </location>
</feature>
<dbReference type="PANTHER" id="PTHR30540">
    <property type="entry name" value="OSMOTIC STRESS POTASSIUM TRANSPORTER"/>
    <property type="match status" value="1"/>
</dbReference>
<feature type="transmembrane region" description="Helical" evidence="10">
    <location>
        <begin position="221"/>
        <end position="242"/>
    </location>
</feature>
<protein>
    <recommendedName>
        <fullName evidence="10">Potassium transporter</fullName>
    </recommendedName>
</protein>
<feature type="transmembrane region" description="Helical" evidence="10">
    <location>
        <begin position="339"/>
        <end position="359"/>
    </location>
</feature>
<feature type="region of interest" description="Disordered" evidence="11">
    <location>
        <begin position="1"/>
        <end position="26"/>
    </location>
</feature>
<keyword evidence="7 10" id="KW-1133">Transmembrane helix</keyword>
<feature type="transmembrane region" description="Helical" evidence="10">
    <location>
        <begin position="196"/>
        <end position="214"/>
    </location>
</feature>
<feature type="domain" description="K+ potassium transporter integral membrane" evidence="12">
    <location>
        <begin position="39"/>
        <end position="507"/>
    </location>
</feature>
<dbReference type="Proteomes" id="UP000826271">
    <property type="component" value="Unassembled WGS sequence"/>
</dbReference>
<name>A0AAV6WXN3_9LAMI</name>
<evidence type="ECO:0000256" key="10">
    <source>
        <dbReference type="RuleBase" id="RU321113"/>
    </source>
</evidence>
<organism evidence="14 15">
    <name type="scientific">Buddleja alternifolia</name>
    <dbReference type="NCBI Taxonomy" id="168488"/>
    <lineage>
        <taxon>Eukaryota</taxon>
        <taxon>Viridiplantae</taxon>
        <taxon>Streptophyta</taxon>
        <taxon>Embryophyta</taxon>
        <taxon>Tracheophyta</taxon>
        <taxon>Spermatophyta</taxon>
        <taxon>Magnoliopsida</taxon>
        <taxon>eudicotyledons</taxon>
        <taxon>Gunneridae</taxon>
        <taxon>Pentapetalae</taxon>
        <taxon>asterids</taxon>
        <taxon>lamiids</taxon>
        <taxon>Lamiales</taxon>
        <taxon>Scrophulariaceae</taxon>
        <taxon>Buddlejeae</taxon>
        <taxon>Buddleja</taxon>
    </lineage>
</organism>
<evidence type="ECO:0000313" key="14">
    <source>
        <dbReference type="EMBL" id="KAG8374973.1"/>
    </source>
</evidence>
<dbReference type="PANTHER" id="PTHR30540:SF87">
    <property type="entry name" value="POTASSIUM TRANSPORTER"/>
    <property type="match status" value="1"/>
</dbReference>
<comment type="caution">
    <text evidence="14">The sequence shown here is derived from an EMBL/GenBank/DDBJ whole genome shotgun (WGS) entry which is preliminary data.</text>
</comment>
<dbReference type="EMBL" id="WHWC01000010">
    <property type="protein sequence ID" value="KAG8374973.1"/>
    <property type="molecule type" value="Genomic_DNA"/>
</dbReference>
<evidence type="ECO:0000259" key="13">
    <source>
        <dbReference type="Pfam" id="PF22776"/>
    </source>
</evidence>
<evidence type="ECO:0000256" key="4">
    <source>
        <dbReference type="ARBA" id="ARBA00022538"/>
    </source>
</evidence>
<dbReference type="AlphaFoldDB" id="A0AAV6WXN3"/>
<keyword evidence="8 10" id="KW-0406">Ion transport</keyword>
<evidence type="ECO:0000256" key="5">
    <source>
        <dbReference type="ARBA" id="ARBA00022692"/>
    </source>
</evidence>
<feature type="transmembrane region" description="Helical" evidence="10">
    <location>
        <begin position="396"/>
        <end position="414"/>
    </location>
</feature>
<gene>
    <name evidence="14" type="ORF">BUALT_Bualt10G0051300</name>
</gene>
<evidence type="ECO:0000256" key="6">
    <source>
        <dbReference type="ARBA" id="ARBA00022958"/>
    </source>
</evidence>
<feature type="transmembrane region" description="Helical" evidence="10">
    <location>
        <begin position="451"/>
        <end position="471"/>
    </location>
</feature>
<feature type="transmembrane region" description="Helical" evidence="10">
    <location>
        <begin position="152"/>
        <end position="184"/>
    </location>
</feature>
<evidence type="ECO:0000256" key="3">
    <source>
        <dbReference type="ARBA" id="ARBA00022448"/>
    </source>
</evidence>
<keyword evidence="15" id="KW-1185">Reference proteome</keyword>
<proteinExistence type="inferred from homology"/>
<evidence type="ECO:0000256" key="8">
    <source>
        <dbReference type="ARBA" id="ARBA00023065"/>
    </source>
</evidence>
<evidence type="ECO:0000256" key="7">
    <source>
        <dbReference type="ARBA" id="ARBA00022989"/>
    </source>
</evidence>
<reference evidence="14" key="1">
    <citation type="submission" date="2019-10" db="EMBL/GenBank/DDBJ databases">
        <authorList>
            <person name="Zhang R."/>
            <person name="Pan Y."/>
            <person name="Wang J."/>
            <person name="Ma R."/>
            <person name="Yu S."/>
        </authorList>
    </citation>
    <scope>NUCLEOTIDE SEQUENCE</scope>
    <source>
        <strain evidence="14">LA-IB0</strain>
        <tissue evidence="14">Leaf</tissue>
    </source>
</reference>
<dbReference type="GO" id="GO:0015079">
    <property type="term" value="F:potassium ion transmembrane transporter activity"/>
    <property type="evidence" value="ECO:0007669"/>
    <property type="project" value="UniProtKB-UniRule"/>
</dbReference>
<comment type="subcellular location">
    <subcellularLocation>
        <location evidence="1">Cell membrane</location>
        <topology evidence="1">Multi-pass membrane protein</topology>
    </subcellularLocation>
    <subcellularLocation>
        <location evidence="10">Membrane</location>
        <topology evidence="10">Multi-pass membrane protein</topology>
    </subcellularLocation>
</comment>
<dbReference type="InterPro" id="IPR053952">
    <property type="entry name" value="K_trans_C"/>
</dbReference>
<evidence type="ECO:0000256" key="2">
    <source>
        <dbReference type="ARBA" id="ARBA00008440"/>
    </source>
</evidence>
<feature type="transmembrane region" description="Helical" evidence="10">
    <location>
        <begin position="73"/>
        <end position="94"/>
    </location>
</feature>
<dbReference type="InterPro" id="IPR053951">
    <property type="entry name" value="K_trans_N"/>
</dbReference>
<keyword evidence="5 10" id="KW-0812">Transmembrane</keyword>
<dbReference type="NCBIfam" id="TIGR00794">
    <property type="entry name" value="kup"/>
    <property type="match status" value="1"/>
</dbReference>
<evidence type="ECO:0000256" key="9">
    <source>
        <dbReference type="ARBA" id="ARBA00023136"/>
    </source>
</evidence>
<feature type="transmembrane region" description="Helical" evidence="10">
    <location>
        <begin position="477"/>
        <end position="497"/>
    </location>
</feature>
<evidence type="ECO:0000259" key="12">
    <source>
        <dbReference type="Pfam" id="PF02705"/>
    </source>
</evidence>
<keyword evidence="4 10" id="KW-0633">Potassium transport</keyword>
<feature type="domain" description="K+ potassium transporter C-terminal" evidence="13">
    <location>
        <begin position="528"/>
        <end position="611"/>
    </location>
</feature>
<feature type="transmembrane region" description="Helical" evidence="10">
    <location>
        <begin position="268"/>
        <end position="287"/>
    </location>
</feature>
<comment type="function">
    <text evidence="10">Potassium transporter.</text>
</comment>